<evidence type="ECO:0000259" key="2">
    <source>
        <dbReference type="Pfam" id="PF00586"/>
    </source>
</evidence>
<gene>
    <name evidence="4" type="ORF">ESA94_12795</name>
</gene>
<dbReference type="InterPro" id="IPR036676">
    <property type="entry name" value="PurM-like_C_sf"/>
</dbReference>
<proteinExistence type="inferred from homology"/>
<dbReference type="PANTHER" id="PTHR30303:SF4">
    <property type="entry name" value="HYDROGENASE EXPRESSION_FORMATION PROTEIN HYPE"/>
    <property type="match status" value="1"/>
</dbReference>
<dbReference type="RefSeq" id="WP_129131295.1">
    <property type="nucleotide sequence ID" value="NZ_SDHW01000003.1"/>
</dbReference>
<protein>
    <submittedName>
        <fullName evidence="4">AIR synthase</fullName>
    </submittedName>
</protein>
<dbReference type="Proteomes" id="UP000290204">
    <property type="component" value="Unassembled WGS sequence"/>
</dbReference>
<dbReference type="InterPro" id="IPR011854">
    <property type="entry name" value="HypE"/>
</dbReference>
<evidence type="ECO:0000313" key="4">
    <source>
        <dbReference type="EMBL" id="RXK59921.1"/>
    </source>
</evidence>
<feature type="domain" description="PurM-like N-terminal" evidence="2">
    <location>
        <begin position="41"/>
        <end position="143"/>
    </location>
</feature>
<sequence length="355" mass="38558">MSNIYNRQPGKLNHHSFEEMILQRCGAERNEVSTGAAFGVDVSVIDLPNGLAMAMTSDPLSLIPSLGLQESAWLSVHLMANDMATTGFAPMYAQFVLNLPAQFSTADFQTYWNHIHQYCKEIGIAITGGHTGFIEGQNSTIAGGGTFTTVAAKEQILTSAKANEGDVILVTKQAALTATSILAMSFPETVKNNAGKDVYEKSCELFWQTSSLIDALTAAGIETKFTEVTAMHDVTEGGVLGAVYELAVASNKGVRLYNDSIPIGEVQQNVCALFGIDPRYVVGAGAMIITVKKGAEQNVIDRLKKKNIACTVIGEITAKDKGKKIVVDDKEEELIYLERDPYWHAFFNAYKKGWK</sequence>
<dbReference type="SUPFAM" id="SSF56042">
    <property type="entry name" value="PurM C-terminal domain-like"/>
    <property type="match status" value="1"/>
</dbReference>
<accession>A0A4Q1CID5</accession>
<keyword evidence="5" id="KW-1185">Reference proteome</keyword>
<dbReference type="Pfam" id="PF00586">
    <property type="entry name" value="AIRS"/>
    <property type="match status" value="1"/>
</dbReference>
<name>A0A4Q1CID5_9BACT</name>
<evidence type="ECO:0000259" key="3">
    <source>
        <dbReference type="Pfam" id="PF02769"/>
    </source>
</evidence>
<dbReference type="OrthoDB" id="9801934at2"/>
<dbReference type="AlphaFoldDB" id="A0A4Q1CID5"/>
<dbReference type="CDD" id="cd06061">
    <property type="entry name" value="PurM-like1"/>
    <property type="match status" value="1"/>
</dbReference>
<dbReference type="InterPro" id="IPR036921">
    <property type="entry name" value="PurM-like_N_sf"/>
</dbReference>
<dbReference type="Gene3D" id="3.90.650.10">
    <property type="entry name" value="PurM-like C-terminal domain"/>
    <property type="match status" value="1"/>
</dbReference>
<dbReference type="PIRSF" id="PIRSF005644">
    <property type="entry name" value="Hdrgns_mtr_HypE"/>
    <property type="match status" value="1"/>
</dbReference>
<evidence type="ECO:0000313" key="5">
    <source>
        <dbReference type="Proteomes" id="UP000290204"/>
    </source>
</evidence>
<dbReference type="GO" id="GO:0051604">
    <property type="term" value="P:protein maturation"/>
    <property type="evidence" value="ECO:0007669"/>
    <property type="project" value="TreeGrafter"/>
</dbReference>
<dbReference type="PANTHER" id="PTHR30303">
    <property type="entry name" value="HYDROGENASE ISOENZYMES FORMATION PROTEIN HYPE"/>
    <property type="match status" value="1"/>
</dbReference>
<comment type="similarity">
    <text evidence="1">Belongs to the HypE family.</text>
</comment>
<dbReference type="InterPro" id="IPR016188">
    <property type="entry name" value="PurM-like_N"/>
</dbReference>
<evidence type="ECO:0000256" key="1">
    <source>
        <dbReference type="ARBA" id="ARBA00006243"/>
    </source>
</evidence>
<dbReference type="SUPFAM" id="SSF55326">
    <property type="entry name" value="PurM N-terminal domain-like"/>
    <property type="match status" value="1"/>
</dbReference>
<feature type="domain" description="PurM-like C-terminal" evidence="3">
    <location>
        <begin position="164"/>
        <end position="324"/>
    </location>
</feature>
<reference evidence="4 5" key="1">
    <citation type="submission" date="2019-01" db="EMBL/GenBank/DDBJ databases">
        <title>Lacibacter sp. strain TTM-7.</title>
        <authorList>
            <person name="Chen W.-M."/>
        </authorList>
    </citation>
    <scope>NUCLEOTIDE SEQUENCE [LARGE SCALE GENOMIC DNA]</scope>
    <source>
        <strain evidence="4 5">TTM-7</strain>
    </source>
</reference>
<dbReference type="Pfam" id="PF02769">
    <property type="entry name" value="AIRS_C"/>
    <property type="match status" value="1"/>
</dbReference>
<comment type="caution">
    <text evidence="4">The sequence shown here is derived from an EMBL/GenBank/DDBJ whole genome shotgun (WGS) entry which is preliminary data.</text>
</comment>
<dbReference type="InterPro" id="IPR010918">
    <property type="entry name" value="PurM-like_C_dom"/>
</dbReference>
<dbReference type="Gene3D" id="3.30.1330.10">
    <property type="entry name" value="PurM-like, N-terminal domain"/>
    <property type="match status" value="1"/>
</dbReference>
<dbReference type="EMBL" id="SDHW01000003">
    <property type="protein sequence ID" value="RXK59921.1"/>
    <property type="molecule type" value="Genomic_DNA"/>
</dbReference>
<organism evidence="4 5">
    <name type="scientific">Lacibacter luteus</name>
    <dbReference type="NCBI Taxonomy" id="2508719"/>
    <lineage>
        <taxon>Bacteria</taxon>
        <taxon>Pseudomonadati</taxon>
        <taxon>Bacteroidota</taxon>
        <taxon>Chitinophagia</taxon>
        <taxon>Chitinophagales</taxon>
        <taxon>Chitinophagaceae</taxon>
        <taxon>Lacibacter</taxon>
    </lineage>
</organism>